<proteinExistence type="predicted"/>
<feature type="compositionally biased region" description="Basic residues" evidence="1">
    <location>
        <begin position="169"/>
        <end position="191"/>
    </location>
</feature>
<evidence type="ECO:0000313" key="2">
    <source>
        <dbReference type="EMBL" id="MBD2722577.1"/>
    </source>
</evidence>
<dbReference type="RefSeq" id="WP_190924295.1">
    <property type="nucleotide sequence ID" value="NZ_JACXAC010000003.1"/>
</dbReference>
<protein>
    <recommendedName>
        <fullName evidence="4">Preprotein translocase subunit SecB</fullName>
    </recommendedName>
</protein>
<evidence type="ECO:0000256" key="1">
    <source>
        <dbReference type="SAM" id="MobiDB-lite"/>
    </source>
</evidence>
<feature type="region of interest" description="Disordered" evidence="1">
    <location>
        <begin position="160"/>
        <end position="191"/>
    </location>
</feature>
<evidence type="ECO:0000313" key="3">
    <source>
        <dbReference type="Proteomes" id="UP000606003"/>
    </source>
</evidence>
<dbReference type="Proteomes" id="UP000606003">
    <property type="component" value="Unassembled WGS sequence"/>
</dbReference>
<organism evidence="2 3">
    <name type="scientific">Hymenobacter armeniacus</name>
    <dbReference type="NCBI Taxonomy" id="2771358"/>
    <lineage>
        <taxon>Bacteria</taxon>
        <taxon>Pseudomonadati</taxon>
        <taxon>Bacteroidota</taxon>
        <taxon>Cytophagia</taxon>
        <taxon>Cytophagales</taxon>
        <taxon>Hymenobacteraceae</taxon>
        <taxon>Hymenobacter</taxon>
    </lineage>
</organism>
<gene>
    <name evidence="2" type="ORF">IC234_10610</name>
</gene>
<comment type="caution">
    <text evidence="2">The sequence shown here is derived from an EMBL/GenBank/DDBJ whole genome shotgun (WGS) entry which is preliminary data.</text>
</comment>
<dbReference type="EMBL" id="JACXAC010000003">
    <property type="protein sequence ID" value="MBD2722577.1"/>
    <property type="molecule type" value="Genomic_DNA"/>
</dbReference>
<reference evidence="2 3" key="1">
    <citation type="submission" date="2020-09" db="EMBL/GenBank/DDBJ databases">
        <authorList>
            <person name="Kim M.K."/>
        </authorList>
    </citation>
    <scope>NUCLEOTIDE SEQUENCE [LARGE SCALE GENOMIC DNA]</scope>
    <source>
        <strain evidence="2 3">BT189</strain>
    </source>
</reference>
<accession>A0ABR8JTB6</accession>
<keyword evidence="3" id="KW-1185">Reference proteome</keyword>
<evidence type="ECO:0008006" key="4">
    <source>
        <dbReference type="Google" id="ProtNLM"/>
    </source>
</evidence>
<sequence length="191" mass="20555">MSAPAAPLLSFDLSRFRMAEAGFIQCLIDNGATDGGTATASHGLTRVLLEPGFEMEAKRIYYTLSLAAAGYDEAGAPSGATGQFQLRFVFEVENLEEYSTTSKEFEGSFPIRDLMIMLGGVAYSTARGLVLGKTAGTPLAGFALPLRSPQELFQQSLQELEARDEPAVPKKRASASTKPKRVTTKRKPAKD</sequence>
<name>A0ABR8JTB6_9BACT</name>